<dbReference type="STRING" id="7070.A0A139WNA4"/>
<reference evidence="11 12" key="1">
    <citation type="journal article" date="2008" name="Nature">
        <title>The genome of the model beetle and pest Tribolium castaneum.</title>
        <authorList>
            <consortium name="Tribolium Genome Sequencing Consortium"/>
            <person name="Richards S."/>
            <person name="Gibbs R.A."/>
            <person name="Weinstock G.M."/>
            <person name="Brown S.J."/>
            <person name="Denell R."/>
            <person name="Beeman R.W."/>
            <person name="Gibbs R."/>
            <person name="Beeman R.W."/>
            <person name="Brown S.J."/>
            <person name="Bucher G."/>
            <person name="Friedrich M."/>
            <person name="Grimmelikhuijzen C.J."/>
            <person name="Klingler M."/>
            <person name="Lorenzen M."/>
            <person name="Richards S."/>
            <person name="Roth S."/>
            <person name="Schroder R."/>
            <person name="Tautz D."/>
            <person name="Zdobnov E.M."/>
            <person name="Muzny D."/>
            <person name="Gibbs R.A."/>
            <person name="Weinstock G.M."/>
            <person name="Attaway T."/>
            <person name="Bell S."/>
            <person name="Buhay C.J."/>
            <person name="Chandrabose M.N."/>
            <person name="Chavez D."/>
            <person name="Clerk-Blankenburg K.P."/>
            <person name="Cree A."/>
            <person name="Dao M."/>
            <person name="Davis C."/>
            <person name="Chacko J."/>
            <person name="Dinh H."/>
            <person name="Dugan-Rocha S."/>
            <person name="Fowler G."/>
            <person name="Garner T.T."/>
            <person name="Garnes J."/>
            <person name="Gnirke A."/>
            <person name="Hawes A."/>
            <person name="Hernandez J."/>
            <person name="Hines S."/>
            <person name="Holder M."/>
            <person name="Hume J."/>
            <person name="Jhangiani S.N."/>
            <person name="Joshi V."/>
            <person name="Khan Z.M."/>
            <person name="Jackson L."/>
            <person name="Kovar C."/>
            <person name="Kowis A."/>
            <person name="Lee S."/>
            <person name="Lewis L.R."/>
            <person name="Margolis J."/>
            <person name="Morgan M."/>
            <person name="Nazareth L.V."/>
            <person name="Nguyen N."/>
            <person name="Okwuonu G."/>
            <person name="Parker D."/>
            <person name="Richards S."/>
            <person name="Ruiz S.J."/>
            <person name="Santibanez J."/>
            <person name="Savard J."/>
            <person name="Scherer S.E."/>
            <person name="Schneider B."/>
            <person name="Sodergren E."/>
            <person name="Tautz D."/>
            <person name="Vattahil S."/>
            <person name="Villasana D."/>
            <person name="White C.S."/>
            <person name="Wright R."/>
            <person name="Park Y."/>
            <person name="Beeman R.W."/>
            <person name="Lord J."/>
            <person name="Oppert B."/>
            <person name="Lorenzen M."/>
            <person name="Brown S."/>
            <person name="Wang L."/>
            <person name="Savard J."/>
            <person name="Tautz D."/>
            <person name="Richards S."/>
            <person name="Weinstock G."/>
            <person name="Gibbs R.A."/>
            <person name="Liu Y."/>
            <person name="Worley K."/>
            <person name="Weinstock G."/>
            <person name="Elsik C.G."/>
            <person name="Reese J.T."/>
            <person name="Elhaik E."/>
            <person name="Landan G."/>
            <person name="Graur D."/>
            <person name="Arensburger P."/>
            <person name="Atkinson P."/>
            <person name="Beeman R.W."/>
            <person name="Beidler J."/>
            <person name="Brown S.J."/>
            <person name="Demuth J.P."/>
            <person name="Drury D.W."/>
            <person name="Du Y.Z."/>
            <person name="Fujiwara H."/>
            <person name="Lorenzen M."/>
            <person name="Maselli V."/>
            <person name="Osanai M."/>
            <person name="Park Y."/>
            <person name="Robertson H.M."/>
            <person name="Tu Z."/>
            <person name="Wang J.J."/>
            <person name="Wang S."/>
            <person name="Richards S."/>
            <person name="Song H."/>
            <person name="Zhang L."/>
            <person name="Sodergren E."/>
            <person name="Werner D."/>
            <person name="Stanke M."/>
            <person name="Morgenstern B."/>
            <person name="Solovyev V."/>
            <person name="Kosarev P."/>
            <person name="Brown G."/>
            <person name="Chen H.C."/>
            <person name="Ermolaeva O."/>
            <person name="Hlavina W."/>
            <person name="Kapustin Y."/>
            <person name="Kiryutin B."/>
            <person name="Kitts P."/>
            <person name="Maglott D."/>
            <person name="Pruitt K."/>
            <person name="Sapojnikov V."/>
            <person name="Souvorov A."/>
            <person name="Mackey A.J."/>
            <person name="Waterhouse R.M."/>
            <person name="Wyder S."/>
            <person name="Zdobnov E.M."/>
            <person name="Zdobnov E.M."/>
            <person name="Wyder S."/>
            <person name="Kriventseva E.V."/>
            <person name="Kadowaki T."/>
            <person name="Bork P."/>
            <person name="Aranda M."/>
            <person name="Bao R."/>
            <person name="Beermann A."/>
            <person name="Berns N."/>
            <person name="Bolognesi R."/>
            <person name="Bonneton F."/>
            <person name="Bopp D."/>
            <person name="Brown S.J."/>
            <person name="Bucher G."/>
            <person name="Butts T."/>
            <person name="Chaumot A."/>
            <person name="Denell R.E."/>
            <person name="Ferrier D.E."/>
            <person name="Friedrich M."/>
            <person name="Gordon C.M."/>
            <person name="Jindra M."/>
            <person name="Klingler M."/>
            <person name="Lan Q."/>
            <person name="Lattorff H.M."/>
            <person name="Laudet V."/>
            <person name="von Levetsow C."/>
            <person name="Liu Z."/>
            <person name="Lutz R."/>
            <person name="Lynch J.A."/>
            <person name="da Fonseca R.N."/>
            <person name="Posnien N."/>
            <person name="Reuter R."/>
            <person name="Roth S."/>
            <person name="Savard J."/>
            <person name="Schinko J.B."/>
            <person name="Schmitt C."/>
            <person name="Schoppmeier M."/>
            <person name="Schroder R."/>
            <person name="Shippy T.D."/>
            <person name="Simonnet F."/>
            <person name="Marques-Souza H."/>
            <person name="Tautz D."/>
            <person name="Tomoyasu Y."/>
            <person name="Trauner J."/>
            <person name="Van der Zee M."/>
            <person name="Vervoort M."/>
            <person name="Wittkopp N."/>
            <person name="Wimmer E.A."/>
            <person name="Yang X."/>
            <person name="Jones A.K."/>
            <person name="Sattelle D.B."/>
            <person name="Ebert P.R."/>
            <person name="Nelson D."/>
            <person name="Scott J.G."/>
            <person name="Beeman R.W."/>
            <person name="Muthukrishnan S."/>
            <person name="Kramer K.J."/>
            <person name="Arakane Y."/>
            <person name="Beeman R.W."/>
            <person name="Zhu Q."/>
            <person name="Hogenkamp D."/>
            <person name="Dixit R."/>
            <person name="Oppert B."/>
            <person name="Jiang H."/>
            <person name="Zou Z."/>
            <person name="Marshall J."/>
            <person name="Elpidina E."/>
            <person name="Vinokurov K."/>
            <person name="Oppert C."/>
            <person name="Zou Z."/>
            <person name="Evans J."/>
            <person name="Lu Z."/>
            <person name="Zhao P."/>
            <person name="Sumathipala N."/>
            <person name="Altincicek B."/>
            <person name="Vilcinskas A."/>
            <person name="Williams M."/>
            <person name="Hultmark D."/>
            <person name="Hetru C."/>
            <person name="Jiang H."/>
            <person name="Grimmelikhuijzen C.J."/>
            <person name="Hauser F."/>
            <person name="Cazzamali G."/>
            <person name="Williamson M."/>
            <person name="Park Y."/>
            <person name="Li B."/>
            <person name="Tanaka Y."/>
            <person name="Predel R."/>
            <person name="Neupert S."/>
            <person name="Schachtner J."/>
            <person name="Verleyen P."/>
            <person name="Raible F."/>
            <person name="Bork P."/>
            <person name="Friedrich M."/>
            <person name="Walden K.K."/>
            <person name="Robertson H.M."/>
            <person name="Angeli S."/>
            <person name="Foret S."/>
            <person name="Bucher G."/>
            <person name="Schuetz S."/>
            <person name="Maleszka R."/>
            <person name="Wimmer E.A."/>
            <person name="Beeman R.W."/>
            <person name="Lorenzen M."/>
            <person name="Tomoyasu Y."/>
            <person name="Miller S.C."/>
            <person name="Grossmann D."/>
            <person name="Bucher G."/>
        </authorList>
    </citation>
    <scope>NUCLEOTIDE SEQUENCE [LARGE SCALE GENOMIC DNA]</scope>
    <source>
        <strain evidence="11 12">Georgia GA2</strain>
    </source>
</reference>
<keyword evidence="12" id="KW-1185">Reference proteome</keyword>
<proteinExistence type="inferred from homology"/>
<dbReference type="SUPFAM" id="SSF50129">
    <property type="entry name" value="GroES-like"/>
    <property type="match status" value="3"/>
</dbReference>
<dbReference type="GO" id="GO:0006062">
    <property type="term" value="P:sorbitol catabolic process"/>
    <property type="evidence" value="ECO:0000318"/>
    <property type="project" value="GO_Central"/>
</dbReference>
<evidence type="ECO:0000256" key="8">
    <source>
        <dbReference type="ARBA" id="ARBA00032485"/>
    </source>
</evidence>
<sequence length="1051" mass="114004">MAPKDNLTAVLYGINDMRLEQRPIPVPKPNQVLLKMEVVGICGSDVHYLVSGRIGPFVVTDPMVIGHEASGTVIQVGRDVKNLKPGDRVAIEPGITCRTCADCKSGNYHLCKDMIFCATPPVDGNLTRYYVHDADFCHKLPDNMDLEEGALMEPLSVGVHACRRAGVRIGSVVLVLGAGPIGLVSMLTAKAMGASKVIITDIVGHRLQKAKELGADFTLQIGQNTTEEEIVSEIKAKLGEDPNITLECTGAEQCVRVALQVTKSGGTVILVGLGKFEMTVPLAGALVREVNIRGVFRYNNDYPIAIEMVKTGKVNVKPLITHHYKMEDTLKAFHTAKTGEGNPIKDNLTAVLYGIDDMRLEQRPIPVPKDNQVLLKMESVGICGSDVHYLVQGRIGPFIVEKPMIIGHEASGTVVLCGKNVTSLKPGDRVAIEPGVGCRMCSFCKEGNYHLCLDMQFCATPPVDGNLSRFYVHDADFCFKLPDNVSLDEGALMEPLAVGVHACKRANVRFGDVVLILGAGPIGLVTLLAAKAMGATKALITDIVDIRLTKAKELGADYTLKIEKNMTEEEIIKKIKALLGEEPNVSLDCTGAEQCVRVAVQATKSGGVVTLIGLGAFEMNLPLTGALIREVDIRGVFRYNNDYPTAIEMVRSGKANVKSLITHHYKIEDTLKAFHTAKTGEGNPIKARFSCCSKSSQKNNLAAVLHGIGDLRLENRPMPIIKDNQVLLQMETVGICGSDVHYLVEGRIGPFVVKNPMVIGHEASGTVLEIGKKVKTLKPGDRVAIEPGVGCRVCTFCKDGRYHLCPEMAFCATPPIDGNLCRFFAHDADFCFKLPEHLTLDEGALMEPLSVAVHSCKRANVRLGDVVLVMGAGPIGLTSLLAARAYGASAVLITDLAEHRLNKARELGADCVLKVEKNMREEELVKEIKCLLRVDPNITIECTGEESSIRASLQVTKTGGVVVLVGLGKFDLNLPIFPLFREVDVRGIFRYNNDYPQAIEMVQSGKANVKPLITHHFAMEDTVKAFETARTGAGNPIKILIHANPDWKICE</sequence>
<dbReference type="InterPro" id="IPR036291">
    <property type="entry name" value="NAD(P)-bd_dom_sf"/>
</dbReference>
<evidence type="ECO:0000256" key="1">
    <source>
        <dbReference type="ARBA" id="ARBA00001947"/>
    </source>
</evidence>
<dbReference type="InterPro" id="IPR013149">
    <property type="entry name" value="ADH-like_C"/>
</dbReference>
<evidence type="ECO:0000256" key="9">
    <source>
        <dbReference type="RuleBase" id="RU361277"/>
    </source>
</evidence>
<dbReference type="InParanoid" id="A0A139WNA4"/>
<dbReference type="InterPro" id="IPR020843">
    <property type="entry name" value="ER"/>
</dbReference>
<dbReference type="GO" id="GO:0008270">
    <property type="term" value="F:zinc ion binding"/>
    <property type="evidence" value="ECO:0007669"/>
    <property type="project" value="InterPro"/>
</dbReference>
<dbReference type="InterPro" id="IPR011032">
    <property type="entry name" value="GroES-like_sf"/>
</dbReference>
<dbReference type="PANTHER" id="PTHR43161:SF9">
    <property type="entry name" value="SORBITOL DEHYDROGENASE"/>
    <property type="match status" value="1"/>
</dbReference>
<comment type="similarity">
    <text evidence="2 9">Belongs to the zinc-containing alcohol dehydrogenase family.</text>
</comment>
<evidence type="ECO:0000256" key="6">
    <source>
        <dbReference type="ARBA" id="ARBA00023027"/>
    </source>
</evidence>
<evidence type="ECO:0000256" key="2">
    <source>
        <dbReference type="ARBA" id="ARBA00008072"/>
    </source>
</evidence>
<dbReference type="PANTHER" id="PTHR43161">
    <property type="entry name" value="SORBITOL DEHYDROGENASE"/>
    <property type="match status" value="1"/>
</dbReference>
<dbReference type="EMBL" id="KQ971312">
    <property type="protein sequence ID" value="KYB29291.1"/>
    <property type="molecule type" value="Genomic_DNA"/>
</dbReference>
<evidence type="ECO:0000256" key="5">
    <source>
        <dbReference type="ARBA" id="ARBA00023002"/>
    </source>
</evidence>
<keyword evidence="4 9" id="KW-0862">Zinc</keyword>
<gene>
    <name evidence="11" type="primary">AUGUSTUS-3.0.2_32179</name>
    <name evidence="11" type="ORF">TcasGA2_TC032179</name>
</gene>
<dbReference type="GO" id="GO:0003939">
    <property type="term" value="F:L-iditol 2-dehydrogenase (NAD+) activity"/>
    <property type="evidence" value="ECO:0000318"/>
    <property type="project" value="GO_Central"/>
</dbReference>
<keyword evidence="3 9" id="KW-0479">Metal-binding</keyword>
<dbReference type="PROSITE" id="PS00059">
    <property type="entry name" value="ADH_ZINC"/>
    <property type="match status" value="3"/>
</dbReference>
<comment type="cofactor">
    <cofactor evidence="1 9">
        <name>Zn(2+)</name>
        <dbReference type="ChEBI" id="CHEBI:29105"/>
    </cofactor>
</comment>
<dbReference type="InterPro" id="IPR045306">
    <property type="entry name" value="SDH-like"/>
</dbReference>
<keyword evidence="5" id="KW-0560">Oxidoreductase</keyword>
<dbReference type="Pfam" id="PF00107">
    <property type="entry name" value="ADH_zinc_N"/>
    <property type="match status" value="3"/>
</dbReference>
<name>A0A139WNA4_TRICA</name>
<evidence type="ECO:0000256" key="4">
    <source>
        <dbReference type="ARBA" id="ARBA00022833"/>
    </source>
</evidence>
<dbReference type="eggNOG" id="KOG0024">
    <property type="taxonomic scope" value="Eukaryota"/>
</dbReference>
<dbReference type="OMA" id="FELMIRG"/>
<organism evidence="11 12">
    <name type="scientific">Tribolium castaneum</name>
    <name type="common">Red flour beetle</name>
    <dbReference type="NCBI Taxonomy" id="7070"/>
    <lineage>
        <taxon>Eukaryota</taxon>
        <taxon>Metazoa</taxon>
        <taxon>Ecdysozoa</taxon>
        <taxon>Arthropoda</taxon>
        <taxon>Hexapoda</taxon>
        <taxon>Insecta</taxon>
        <taxon>Pterygota</taxon>
        <taxon>Neoptera</taxon>
        <taxon>Endopterygota</taxon>
        <taxon>Coleoptera</taxon>
        <taxon>Polyphaga</taxon>
        <taxon>Cucujiformia</taxon>
        <taxon>Tenebrionidae</taxon>
        <taxon>Tenebrionidae incertae sedis</taxon>
        <taxon>Tribolium</taxon>
    </lineage>
</organism>
<evidence type="ECO:0000256" key="3">
    <source>
        <dbReference type="ARBA" id="ARBA00022723"/>
    </source>
</evidence>
<evidence type="ECO:0000313" key="12">
    <source>
        <dbReference type="Proteomes" id="UP000007266"/>
    </source>
</evidence>
<dbReference type="FunFam" id="3.40.50.720:FF:000068">
    <property type="entry name" value="Sorbitol dehydrogenase"/>
    <property type="match status" value="3"/>
</dbReference>
<feature type="domain" description="Enoyl reductase (ER)" evidence="10">
    <location>
        <begin position="707"/>
        <end position="1041"/>
    </location>
</feature>
<protein>
    <recommendedName>
        <fullName evidence="7">Sorbitol dehydrogenase</fullName>
    </recommendedName>
    <alternativeName>
        <fullName evidence="8">Polyol dehydrogenase</fullName>
    </alternativeName>
</protein>
<reference evidence="11 12" key="2">
    <citation type="journal article" date="2010" name="Nucleic Acids Res.">
        <title>BeetleBase in 2010: revisions to provide comprehensive genomic information for Tribolium castaneum.</title>
        <authorList>
            <person name="Kim H.S."/>
            <person name="Murphy T."/>
            <person name="Xia J."/>
            <person name="Caragea D."/>
            <person name="Park Y."/>
            <person name="Beeman R.W."/>
            <person name="Lorenzen M.D."/>
            <person name="Butcher S."/>
            <person name="Manak J.R."/>
            <person name="Brown S.J."/>
        </authorList>
    </citation>
    <scope>GENOME REANNOTATION</scope>
    <source>
        <strain evidence="11 12">Georgia GA2</strain>
    </source>
</reference>
<dbReference type="CDD" id="cd05285">
    <property type="entry name" value="sorbitol_DH"/>
    <property type="match status" value="3"/>
</dbReference>
<accession>A0A139WNA4</accession>
<evidence type="ECO:0000259" key="10">
    <source>
        <dbReference type="SMART" id="SM00829"/>
    </source>
</evidence>
<dbReference type="SMART" id="SM00829">
    <property type="entry name" value="PKS_ER"/>
    <property type="match status" value="1"/>
</dbReference>
<dbReference type="SUPFAM" id="SSF51735">
    <property type="entry name" value="NAD(P)-binding Rossmann-fold domains"/>
    <property type="match status" value="3"/>
</dbReference>
<dbReference type="Gene3D" id="3.40.50.720">
    <property type="entry name" value="NAD(P)-binding Rossmann-like Domain"/>
    <property type="match status" value="3"/>
</dbReference>
<dbReference type="AlphaFoldDB" id="A0A139WNA4"/>
<evidence type="ECO:0000313" key="11">
    <source>
        <dbReference type="EMBL" id="KYB29291.1"/>
    </source>
</evidence>
<evidence type="ECO:0000256" key="7">
    <source>
        <dbReference type="ARBA" id="ARBA00026132"/>
    </source>
</evidence>
<dbReference type="InterPro" id="IPR013154">
    <property type="entry name" value="ADH-like_N"/>
</dbReference>
<dbReference type="InterPro" id="IPR002328">
    <property type="entry name" value="ADH_Zn_CS"/>
</dbReference>
<dbReference type="Gene3D" id="3.90.180.10">
    <property type="entry name" value="Medium-chain alcohol dehydrogenases, catalytic domain"/>
    <property type="match status" value="3"/>
</dbReference>
<dbReference type="Proteomes" id="UP000007266">
    <property type="component" value="Linkage group 2"/>
</dbReference>
<dbReference type="Pfam" id="PF08240">
    <property type="entry name" value="ADH_N"/>
    <property type="match status" value="3"/>
</dbReference>
<keyword evidence="6" id="KW-0520">NAD</keyword>